<dbReference type="AlphaFoldDB" id="C8X7F7"/>
<protein>
    <submittedName>
        <fullName evidence="1">Uncharacterized protein</fullName>
    </submittedName>
</protein>
<dbReference type="InParanoid" id="C8X7F7"/>
<dbReference type="KEGG" id="nml:Namu_2552"/>
<dbReference type="RefSeq" id="WP_015747792.1">
    <property type="nucleotide sequence ID" value="NC_013235.1"/>
</dbReference>
<reference evidence="2" key="1">
    <citation type="submission" date="2009-09" db="EMBL/GenBank/DDBJ databases">
        <title>The complete genome of Nakamurella multipartita DSM 44233.</title>
        <authorList>
            <consortium name="US DOE Joint Genome Institute (JGI-PGF)"/>
            <person name="Lucas S."/>
            <person name="Copeland A."/>
            <person name="Lapidus A."/>
            <person name="Glavina del Rio T."/>
            <person name="Dalin E."/>
            <person name="Tice H."/>
            <person name="Bruce D."/>
            <person name="Goodwin L."/>
            <person name="Pitluck S."/>
            <person name="Kyrpides N."/>
            <person name="Mavromatis K."/>
            <person name="Ivanova N."/>
            <person name="Ovchinnikova G."/>
            <person name="Sims D."/>
            <person name="Meincke L."/>
            <person name="Brettin T."/>
            <person name="Detter J.C."/>
            <person name="Han C."/>
            <person name="Larimer F."/>
            <person name="Land M."/>
            <person name="Hauser L."/>
            <person name="Markowitz V."/>
            <person name="Cheng J.-F."/>
            <person name="Hugenholtz P."/>
            <person name="Woyke T."/>
            <person name="Wu D."/>
            <person name="Klenk H.-P."/>
            <person name="Eisen J.A."/>
        </authorList>
    </citation>
    <scope>NUCLEOTIDE SEQUENCE [LARGE SCALE GENOMIC DNA]</scope>
    <source>
        <strain evidence="2">ATCC 700099 / DSM 44233 / CIP 104796 / JCM 9543 / NBRC 105858 / Y-104</strain>
    </source>
</reference>
<proteinExistence type="predicted"/>
<evidence type="ECO:0000313" key="1">
    <source>
        <dbReference type="EMBL" id="ACV78910.1"/>
    </source>
</evidence>
<gene>
    <name evidence="1" type="ordered locus">Namu_2552</name>
</gene>
<dbReference type="HOGENOM" id="CLU_3292849_0_0_11"/>
<reference evidence="1 2" key="2">
    <citation type="journal article" date="2010" name="Stand. Genomic Sci.">
        <title>Complete genome sequence of Nakamurella multipartita type strain (Y-104).</title>
        <authorList>
            <person name="Tice H."/>
            <person name="Mayilraj S."/>
            <person name="Sims D."/>
            <person name="Lapidus A."/>
            <person name="Nolan M."/>
            <person name="Lucas S."/>
            <person name="Glavina Del Rio T."/>
            <person name="Copeland A."/>
            <person name="Cheng J.F."/>
            <person name="Meincke L."/>
            <person name="Bruce D."/>
            <person name="Goodwin L."/>
            <person name="Pitluck S."/>
            <person name="Ivanova N."/>
            <person name="Mavromatis K."/>
            <person name="Ovchinnikova G."/>
            <person name="Pati A."/>
            <person name="Chen A."/>
            <person name="Palaniappan K."/>
            <person name="Land M."/>
            <person name="Hauser L."/>
            <person name="Chang Y.J."/>
            <person name="Jeffries C.D."/>
            <person name="Detter J.C."/>
            <person name="Brettin T."/>
            <person name="Rohde M."/>
            <person name="Goker M."/>
            <person name="Bristow J."/>
            <person name="Eisen J.A."/>
            <person name="Markowitz V."/>
            <person name="Hugenholtz P."/>
            <person name="Kyrpides N.C."/>
            <person name="Klenk H.P."/>
            <person name="Chen F."/>
        </authorList>
    </citation>
    <scope>NUCLEOTIDE SEQUENCE [LARGE SCALE GENOMIC DNA]</scope>
    <source>
        <strain evidence="2">ATCC 700099 / DSM 44233 / CIP 104796 / JCM 9543 / NBRC 105858 / Y-104</strain>
    </source>
</reference>
<name>C8X7F7_NAKMY</name>
<sequence length="40" mass="4239">MVDRFTSMLDCVDVGFLPDGILDQLPTAPQIGTTRVGAST</sequence>
<keyword evidence="2" id="KW-1185">Reference proteome</keyword>
<accession>C8X7F7</accession>
<dbReference type="EMBL" id="CP001737">
    <property type="protein sequence ID" value="ACV78910.1"/>
    <property type="molecule type" value="Genomic_DNA"/>
</dbReference>
<dbReference type="Proteomes" id="UP000002218">
    <property type="component" value="Chromosome"/>
</dbReference>
<organism evidence="1 2">
    <name type="scientific">Nakamurella multipartita (strain ATCC 700099 / DSM 44233 / CIP 104796 / JCM 9543 / NBRC 105858 / Y-104)</name>
    <name type="common">Microsphaera multipartita</name>
    <dbReference type="NCBI Taxonomy" id="479431"/>
    <lineage>
        <taxon>Bacteria</taxon>
        <taxon>Bacillati</taxon>
        <taxon>Actinomycetota</taxon>
        <taxon>Actinomycetes</taxon>
        <taxon>Nakamurellales</taxon>
        <taxon>Nakamurellaceae</taxon>
        <taxon>Nakamurella</taxon>
    </lineage>
</organism>
<evidence type="ECO:0000313" key="2">
    <source>
        <dbReference type="Proteomes" id="UP000002218"/>
    </source>
</evidence>